<dbReference type="Gene3D" id="2.60.40.10">
    <property type="entry name" value="Immunoglobulins"/>
    <property type="match status" value="1"/>
</dbReference>
<dbReference type="SUPFAM" id="SSF49299">
    <property type="entry name" value="PKD domain"/>
    <property type="match status" value="1"/>
</dbReference>
<feature type="domain" description="PKD" evidence="2">
    <location>
        <begin position="210"/>
        <end position="251"/>
    </location>
</feature>
<dbReference type="Proteomes" id="UP000662747">
    <property type="component" value="Chromosome"/>
</dbReference>
<evidence type="ECO:0000259" key="2">
    <source>
        <dbReference type="PROSITE" id="PS50093"/>
    </source>
</evidence>
<dbReference type="EMBL" id="CP071090">
    <property type="protein sequence ID" value="QSQ27523.1"/>
    <property type="molecule type" value="Genomic_DNA"/>
</dbReference>
<sequence length="410" mass="44144">MASERREGRGRWLFVAGGVLVLAGVALTLPEGGEASPRPTTLGTVAATPRAVEVPAVPVERERVQPAVVDSIPEAATGEALSLALKEERVVLASGAVIQGIDADRPWVCTGERMSLSARVGGAAEPGAVVRWVWPGAETGAELQPGSRLQWRAPKHAGRYFVRFQVCRDLGGRRVGVLAEQVVSIDVRECGTTDADESLRLEVSQRGAGEFVFRAVTPGADKLNAYRWDFGDGTSAVTEEPTASHAYATQGMGAQESRGFTVRLSARDSSGKVRTATAFVQLRGQPPPDEPPLAILDFERARGATGDDGWRSGVTVRVPEGGEVTWGHVERLTVSWDDQVESSTRPWREVITVEEDLERGGFRGHVTVRPSEVSPTVKQVVDTLHGRDVSGREVELSWASYKSEARPPSR</sequence>
<keyword evidence="1" id="KW-1133">Transmembrane helix</keyword>
<dbReference type="PROSITE" id="PS50093">
    <property type="entry name" value="PKD"/>
    <property type="match status" value="1"/>
</dbReference>
<feature type="transmembrane region" description="Helical" evidence="1">
    <location>
        <begin position="12"/>
        <end position="29"/>
    </location>
</feature>
<protein>
    <submittedName>
        <fullName evidence="3">PKD domain-containing protein</fullName>
    </submittedName>
</protein>
<organism evidence="3 4">
    <name type="scientific">Pyxidicoccus parkwayensis</name>
    <dbReference type="NCBI Taxonomy" id="2813578"/>
    <lineage>
        <taxon>Bacteria</taxon>
        <taxon>Pseudomonadati</taxon>
        <taxon>Myxococcota</taxon>
        <taxon>Myxococcia</taxon>
        <taxon>Myxococcales</taxon>
        <taxon>Cystobacterineae</taxon>
        <taxon>Myxococcaceae</taxon>
        <taxon>Pyxidicoccus</taxon>
    </lineage>
</organism>
<keyword evidence="4" id="KW-1185">Reference proteome</keyword>
<evidence type="ECO:0000313" key="4">
    <source>
        <dbReference type="Proteomes" id="UP000662747"/>
    </source>
</evidence>
<keyword evidence="1" id="KW-0812">Transmembrane</keyword>
<keyword evidence="1" id="KW-0472">Membrane</keyword>
<dbReference type="InterPro" id="IPR035986">
    <property type="entry name" value="PKD_dom_sf"/>
</dbReference>
<dbReference type="InterPro" id="IPR013783">
    <property type="entry name" value="Ig-like_fold"/>
</dbReference>
<dbReference type="CDD" id="cd00146">
    <property type="entry name" value="PKD"/>
    <property type="match status" value="1"/>
</dbReference>
<reference evidence="3 4" key="1">
    <citation type="submission" date="2021-02" db="EMBL/GenBank/DDBJ databases">
        <title>De Novo genome assembly of isolated myxobacteria.</title>
        <authorList>
            <person name="Stevens D.C."/>
        </authorList>
    </citation>
    <scope>NUCLEOTIDE SEQUENCE [LARGE SCALE GENOMIC DNA]</scope>
    <source>
        <strain evidence="4">SCPEA02</strain>
    </source>
</reference>
<name>A0ABX7PAT5_9BACT</name>
<dbReference type="Pfam" id="PF18911">
    <property type="entry name" value="PKD_4"/>
    <property type="match status" value="1"/>
</dbReference>
<accession>A0ABX7PAT5</accession>
<evidence type="ECO:0000313" key="3">
    <source>
        <dbReference type="EMBL" id="QSQ27523.1"/>
    </source>
</evidence>
<dbReference type="RefSeq" id="WP_206729044.1">
    <property type="nucleotide sequence ID" value="NZ_CP071090.1"/>
</dbReference>
<proteinExistence type="predicted"/>
<evidence type="ECO:0000256" key="1">
    <source>
        <dbReference type="SAM" id="Phobius"/>
    </source>
</evidence>
<gene>
    <name evidence="3" type="ORF">JY651_22555</name>
</gene>
<dbReference type="InterPro" id="IPR000601">
    <property type="entry name" value="PKD_dom"/>
</dbReference>